<evidence type="ECO:0000256" key="3">
    <source>
        <dbReference type="ARBA" id="ARBA00035643"/>
    </source>
</evidence>
<dbReference type="Proteomes" id="UP000006695">
    <property type="component" value="Chromosome"/>
</dbReference>
<dbReference type="EMBL" id="CP000698">
    <property type="protein sequence ID" value="ABQ27007.1"/>
    <property type="molecule type" value="Genomic_DNA"/>
</dbReference>
<dbReference type="AlphaFoldDB" id="A5G5D9"/>
<dbReference type="PANTHER" id="PTHR36852">
    <property type="entry name" value="PROTEIN GVPL 2"/>
    <property type="match status" value="1"/>
</dbReference>
<keyword evidence="1" id="KW-0304">Gas vesicle</keyword>
<sequence length="249" mass="28569">MENNYLYCIIGTDDARNFGPMGIGGRGDVVTTINCENIAAVISGTPVIKYTLTRENLLAHQKVIEEVMKDHTVLPVRFCTVAESVEDIRRVLRKRYMEFKELLRDMDNMVELGVKSLWKDLNEVFHEIGETEPEIKRLKGKIASVPPDKCYADRINLGRMVQAALVARKEREAGYILDKLKPISRRTSVNKLHGDNMNLNAAFLVERGRIREFDERMTELDAANKDRLIFKYVGPIPPFNFVNLVVEWK</sequence>
<evidence type="ECO:0000313" key="5">
    <source>
        <dbReference type="Proteomes" id="UP000006695"/>
    </source>
</evidence>
<dbReference type="HOGENOM" id="CLU_065736_3_0_7"/>
<protein>
    <submittedName>
        <fullName evidence="4">Gas vesicle synthesis GvpLGvpF</fullName>
    </submittedName>
</protein>
<evidence type="ECO:0000313" key="4">
    <source>
        <dbReference type="EMBL" id="ABQ27007.1"/>
    </source>
</evidence>
<dbReference type="InterPro" id="IPR009430">
    <property type="entry name" value="GvpL/GvpF"/>
</dbReference>
<evidence type="ECO:0000256" key="1">
    <source>
        <dbReference type="ARBA" id="ARBA00022987"/>
    </source>
</evidence>
<dbReference type="OrthoDB" id="144737at2"/>
<dbReference type="Pfam" id="PF06386">
    <property type="entry name" value="GvpL_GvpF"/>
    <property type="match status" value="1"/>
</dbReference>
<proteinExistence type="inferred from homology"/>
<comment type="subcellular location">
    <subcellularLocation>
        <location evidence="2">Gas vesicle</location>
    </subcellularLocation>
</comment>
<accession>A5G5D9</accession>
<dbReference type="GO" id="GO:0031412">
    <property type="term" value="P:gas vesicle organization"/>
    <property type="evidence" value="ECO:0007669"/>
    <property type="project" value="InterPro"/>
</dbReference>
<dbReference type="KEGG" id="gur:Gura_2834"/>
<comment type="similarity">
    <text evidence="3">Belongs to the gas vesicle GvpF/GvpL family.</text>
</comment>
<evidence type="ECO:0000256" key="2">
    <source>
        <dbReference type="ARBA" id="ARBA00035108"/>
    </source>
</evidence>
<dbReference type="PANTHER" id="PTHR36852:SF1">
    <property type="entry name" value="PROTEIN GVPL 2"/>
    <property type="match status" value="1"/>
</dbReference>
<dbReference type="STRING" id="351605.Gura_2834"/>
<reference evidence="4 5" key="1">
    <citation type="submission" date="2007-05" db="EMBL/GenBank/DDBJ databases">
        <title>Complete sequence of Geobacter uraniireducens Rf4.</title>
        <authorList>
            <consortium name="US DOE Joint Genome Institute"/>
            <person name="Copeland A."/>
            <person name="Lucas S."/>
            <person name="Lapidus A."/>
            <person name="Barry K."/>
            <person name="Detter J.C."/>
            <person name="Glavina del Rio T."/>
            <person name="Hammon N."/>
            <person name="Israni S."/>
            <person name="Dalin E."/>
            <person name="Tice H."/>
            <person name="Pitluck S."/>
            <person name="Chertkov O."/>
            <person name="Brettin T."/>
            <person name="Bruce D."/>
            <person name="Han C."/>
            <person name="Schmutz J."/>
            <person name="Larimer F."/>
            <person name="Land M."/>
            <person name="Hauser L."/>
            <person name="Kyrpides N."/>
            <person name="Mikhailova N."/>
            <person name="Shelobolina E."/>
            <person name="Aklujkar M."/>
            <person name="Lovley D."/>
            <person name="Richardson P."/>
        </authorList>
    </citation>
    <scope>NUCLEOTIDE SEQUENCE [LARGE SCALE GENOMIC DNA]</scope>
    <source>
        <strain evidence="4 5">Rf4</strain>
    </source>
</reference>
<name>A5G5D9_GEOUR</name>
<keyword evidence="5" id="KW-1185">Reference proteome</keyword>
<gene>
    <name evidence="4" type="ordered locus">Gura_2834</name>
</gene>
<dbReference type="RefSeq" id="WP_011939681.1">
    <property type="nucleotide sequence ID" value="NC_009483.1"/>
</dbReference>
<organism evidence="4 5">
    <name type="scientific">Geotalea uraniireducens (strain Rf4)</name>
    <name type="common">Geobacter uraniireducens</name>
    <dbReference type="NCBI Taxonomy" id="351605"/>
    <lineage>
        <taxon>Bacteria</taxon>
        <taxon>Pseudomonadati</taxon>
        <taxon>Thermodesulfobacteriota</taxon>
        <taxon>Desulfuromonadia</taxon>
        <taxon>Geobacterales</taxon>
        <taxon>Geobacteraceae</taxon>
        <taxon>Geotalea</taxon>
    </lineage>
</organism>
<dbReference type="GO" id="GO:0031411">
    <property type="term" value="C:gas vesicle"/>
    <property type="evidence" value="ECO:0007669"/>
    <property type="project" value="UniProtKB-SubCell"/>
</dbReference>